<dbReference type="RefSeq" id="WP_111658918.1">
    <property type="nucleotide sequence ID" value="NZ_QLLO01000002.1"/>
</dbReference>
<evidence type="ECO:0000256" key="1">
    <source>
        <dbReference type="SAM" id="Phobius"/>
    </source>
</evidence>
<name>A0A327RLC0_9FLAO</name>
<keyword evidence="1" id="KW-0472">Membrane</keyword>
<feature type="transmembrane region" description="Helical" evidence="1">
    <location>
        <begin position="48"/>
        <end position="67"/>
    </location>
</feature>
<dbReference type="OrthoDB" id="1452283at2"/>
<evidence type="ECO:0000313" key="2">
    <source>
        <dbReference type="EMBL" id="RAJ16782.1"/>
    </source>
</evidence>
<keyword evidence="3" id="KW-1185">Reference proteome</keyword>
<accession>A0A327RLC0</accession>
<gene>
    <name evidence="2" type="ORF">LY08_00557</name>
</gene>
<keyword evidence="1" id="KW-0812">Transmembrane</keyword>
<organism evidence="2 3">
    <name type="scientific">Olleya aquimaris</name>
    <dbReference type="NCBI Taxonomy" id="639310"/>
    <lineage>
        <taxon>Bacteria</taxon>
        <taxon>Pseudomonadati</taxon>
        <taxon>Bacteroidota</taxon>
        <taxon>Flavobacteriia</taxon>
        <taxon>Flavobacteriales</taxon>
        <taxon>Flavobacteriaceae</taxon>
    </lineage>
</organism>
<evidence type="ECO:0008006" key="4">
    <source>
        <dbReference type="Google" id="ProtNLM"/>
    </source>
</evidence>
<sequence length="72" mass="8506">MFTQKKNKKFNYQTRFSKDNDSATKLKESMNSSWNDARRTSSSNRKNYTLFLLLGVLALLAILMYYLETKIK</sequence>
<keyword evidence="1" id="KW-1133">Transmembrane helix</keyword>
<comment type="caution">
    <text evidence="2">The sequence shown here is derived from an EMBL/GenBank/DDBJ whole genome shotgun (WGS) entry which is preliminary data.</text>
</comment>
<dbReference type="AlphaFoldDB" id="A0A327RLC0"/>
<evidence type="ECO:0000313" key="3">
    <source>
        <dbReference type="Proteomes" id="UP000248703"/>
    </source>
</evidence>
<dbReference type="EMBL" id="QLLO01000002">
    <property type="protein sequence ID" value="RAJ16782.1"/>
    <property type="molecule type" value="Genomic_DNA"/>
</dbReference>
<proteinExistence type="predicted"/>
<dbReference type="Proteomes" id="UP000248703">
    <property type="component" value="Unassembled WGS sequence"/>
</dbReference>
<reference evidence="2 3" key="1">
    <citation type="submission" date="2018-06" db="EMBL/GenBank/DDBJ databases">
        <title>Genomic Encyclopedia of Archaeal and Bacterial Type Strains, Phase II (KMG-II): from individual species to whole genera.</title>
        <authorList>
            <person name="Goeker M."/>
        </authorList>
    </citation>
    <scope>NUCLEOTIDE SEQUENCE [LARGE SCALE GENOMIC DNA]</scope>
    <source>
        <strain evidence="2 3">DSM 24464</strain>
    </source>
</reference>
<protein>
    <recommendedName>
        <fullName evidence="4">Riboflavin synthase subunit beta</fullName>
    </recommendedName>
</protein>